<protein>
    <submittedName>
        <fullName evidence="2">Tachykinin 4</fullName>
    </submittedName>
</protein>
<dbReference type="AlphaFoldDB" id="A0A7J7U9B6"/>
<dbReference type="EMBL" id="JACAGB010000022">
    <property type="protein sequence ID" value="KAF6309366.1"/>
    <property type="molecule type" value="Genomic_DNA"/>
</dbReference>
<evidence type="ECO:0000313" key="3">
    <source>
        <dbReference type="Proteomes" id="UP000558488"/>
    </source>
</evidence>
<sequence length="62" mass="6498">MLLCLPLLLLTGLLACTVAGDKELALGGTKAGSLEGAVPSIQLQLQEVKRDQASQFFPLMGK</sequence>
<reference evidence="2 3" key="1">
    <citation type="journal article" date="2020" name="Nature">
        <title>Six reference-quality genomes reveal evolution of bat adaptations.</title>
        <authorList>
            <person name="Jebb D."/>
            <person name="Huang Z."/>
            <person name="Pippel M."/>
            <person name="Hughes G.M."/>
            <person name="Lavrichenko K."/>
            <person name="Devanna P."/>
            <person name="Winkler S."/>
            <person name="Jermiin L.S."/>
            <person name="Skirmuntt E.C."/>
            <person name="Katzourakis A."/>
            <person name="Burkitt-Gray L."/>
            <person name="Ray D.A."/>
            <person name="Sullivan K.A.M."/>
            <person name="Roscito J.G."/>
            <person name="Kirilenko B.M."/>
            <person name="Davalos L.M."/>
            <person name="Corthals A.P."/>
            <person name="Power M.L."/>
            <person name="Jones G."/>
            <person name="Ransome R.D."/>
            <person name="Dechmann D.K.N."/>
            <person name="Locatelli A.G."/>
            <person name="Puechmaille S.J."/>
            <person name="Fedrigo O."/>
            <person name="Jarvis E.D."/>
            <person name="Hiller M."/>
            <person name="Vernes S.C."/>
            <person name="Myers E.W."/>
            <person name="Teeling E.C."/>
        </authorList>
    </citation>
    <scope>NUCLEOTIDE SEQUENCE [LARGE SCALE GENOMIC DNA]</scope>
    <source>
        <strain evidence="2">MPipKuh1</strain>
        <tissue evidence="2">Flight muscle</tissue>
    </source>
</reference>
<feature type="chain" id="PRO_5029591050" evidence="1">
    <location>
        <begin position="20"/>
        <end position="62"/>
    </location>
</feature>
<gene>
    <name evidence="2" type="ORF">mPipKuh1_017006</name>
</gene>
<keyword evidence="3" id="KW-1185">Reference proteome</keyword>
<accession>A0A7J7U9B6</accession>
<keyword evidence="1" id="KW-0732">Signal</keyword>
<evidence type="ECO:0000313" key="2">
    <source>
        <dbReference type="EMBL" id="KAF6309366.1"/>
    </source>
</evidence>
<feature type="signal peptide" evidence="1">
    <location>
        <begin position="1"/>
        <end position="19"/>
    </location>
</feature>
<evidence type="ECO:0000256" key="1">
    <source>
        <dbReference type="SAM" id="SignalP"/>
    </source>
</evidence>
<comment type="caution">
    <text evidence="2">The sequence shown here is derived from an EMBL/GenBank/DDBJ whole genome shotgun (WGS) entry which is preliminary data.</text>
</comment>
<proteinExistence type="predicted"/>
<dbReference type="Proteomes" id="UP000558488">
    <property type="component" value="Unassembled WGS sequence"/>
</dbReference>
<name>A0A7J7U9B6_PIPKU</name>
<organism evidence="2 3">
    <name type="scientific">Pipistrellus kuhlii</name>
    <name type="common">Kuhl's pipistrelle</name>
    <dbReference type="NCBI Taxonomy" id="59472"/>
    <lineage>
        <taxon>Eukaryota</taxon>
        <taxon>Metazoa</taxon>
        <taxon>Chordata</taxon>
        <taxon>Craniata</taxon>
        <taxon>Vertebrata</taxon>
        <taxon>Euteleostomi</taxon>
        <taxon>Mammalia</taxon>
        <taxon>Eutheria</taxon>
        <taxon>Laurasiatheria</taxon>
        <taxon>Chiroptera</taxon>
        <taxon>Yangochiroptera</taxon>
        <taxon>Vespertilionidae</taxon>
        <taxon>Pipistrellus</taxon>
    </lineage>
</organism>